<gene>
    <name evidence="5 6" type="primary">hisB</name>
    <name evidence="7" type="ORF">ENT89_06500</name>
    <name evidence="6" type="ORF">ENX77_00960</name>
</gene>
<evidence type="ECO:0000256" key="1">
    <source>
        <dbReference type="ARBA" id="ARBA00005047"/>
    </source>
</evidence>
<dbReference type="GO" id="GO:0000105">
    <property type="term" value="P:L-histidine biosynthetic process"/>
    <property type="evidence" value="ECO:0007669"/>
    <property type="project" value="UniProtKB-UniRule"/>
</dbReference>
<evidence type="ECO:0000313" key="7">
    <source>
        <dbReference type="EMBL" id="HGU59780.1"/>
    </source>
</evidence>
<dbReference type="GO" id="GO:0004424">
    <property type="term" value="F:imidazoleglycerol-phosphate dehydratase activity"/>
    <property type="evidence" value="ECO:0007669"/>
    <property type="project" value="UniProtKB-UniRule"/>
</dbReference>
<evidence type="ECO:0000256" key="3">
    <source>
        <dbReference type="ARBA" id="ARBA00023102"/>
    </source>
</evidence>
<protein>
    <recommendedName>
        <fullName evidence="5">Imidazoleglycerol-phosphate dehydratase</fullName>
        <shortName evidence="5">IGPD</shortName>
        <ecNumber evidence="5">4.2.1.19</ecNumber>
    </recommendedName>
</protein>
<keyword evidence="4 5" id="KW-0456">Lyase</keyword>
<accession>A0A7C3UCH6</accession>
<dbReference type="InterPro" id="IPR000807">
    <property type="entry name" value="ImidazoleglycerolP_deHydtase"/>
</dbReference>
<keyword evidence="5" id="KW-0963">Cytoplasm</keyword>
<dbReference type="InterPro" id="IPR020568">
    <property type="entry name" value="Ribosomal_Su5_D2-typ_SF"/>
</dbReference>
<dbReference type="PROSITE" id="PS00954">
    <property type="entry name" value="IGP_DEHYDRATASE_1"/>
    <property type="match status" value="1"/>
</dbReference>
<comment type="catalytic activity">
    <reaction evidence="5">
        <text>D-erythro-1-(imidazol-4-yl)glycerol 3-phosphate = 3-(imidazol-4-yl)-2-oxopropyl phosphate + H2O</text>
        <dbReference type="Rhea" id="RHEA:11040"/>
        <dbReference type="ChEBI" id="CHEBI:15377"/>
        <dbReference type="ChEBI" id="CHEBI:57766"/>
        <dbReference type="ChEBI" id="CHEBI:58278"/>
        <dbReference type="EC" id="4.2.1.19"/>
    </reaction>
</comment>
<evidence type="ECO:0000256" key="2">
    <source>
        <dbReference type="ARBA" id="ARBA00022605"/>
    </source>
</evidence>
<organism evidence="6">
    <name type="scientific">Geoglobus ahangari</name>
    <dbReference type="NCBI Taxonomy" id="113653"/>
    <lineage>
        <taxon>Archaea</taxon>
        <taxon>Methanobacteriati</taxon>
        <taxon>Methanobacteriota</taxon>
        <taxon>Archaeoglobi</taxon>
        <taxon>Archaeoglobales</taxon>
        <taxon>Archaeoglobaceae</taxon>
        <taxon>Geoglobus</taxon>
    </lineage>
</organism>
<comment type="pathway">
    <text evidence="1 5">Amino-acid biosynthesis; L-histidine biosynthesis; L-histidine from 5-phospho-alpha-D-ribose 1-diphosphate: step 6/9.</text>
</comment>
<comment type="similarity">
    <text evidence="5">Belongs to the imidazoleglycerol-phosphate dehydratase family.</text>
</comment>
<proteinExistence type="inferred from homology"/>
<dbReference type="PANTHER" id="PTHR23133:SF2">
    <property type="entry name" value="IMIDAZOLEGLYCEROL-PHOSPHATE DEHYDRATASE"/>
    <property type="match status" value="1"/>
</dbReference>
<keyword evidence="2 5" id="KW-0028">Amino-acid biosynthesis</keyword>
<keyword evidence="3 5" id="KW-0368">Histidine biosynthesis</keyword>
<dbReference type="EC" id="4.2.1.19" evidence="5"/>
<sequence length="186" mass="20548">MRGKCIRKTKEVSVEVEVNLREREIEIDTGIGFLDHMLETFAIHSGIGLKIKAKGDLNVDEHHTIEDVAIALGRAFNEAVEKKGINRFGDAIIPMDESVAICGVDLSGRGVFTFEGEFGDTTIKGENIVHFFDSFCRNSGINVYLKVKGFNSHHKIEASFKALAKALKEALQKVDDNVRSAKGLLE</sequence>
<dbReference type="Gene3D" id="3.30.230.40">
    <property type="entry name" value="Imidazole glycerol phosphate dehydratase, domain 1"/>
    <property type="match status" value="2"/>
</dbReference>
<name>A0A7C3UCH6_9EURY</name>
<dbReference type="InterPro" id="IPR020565">
    <property type="entry name" value="ImidazoleglycerP_deHydtase_CS"/>
</dbReference>
<reference evidence="6" key="1">
    <citation type="journal article" date="2020" name="mSystems">
        <title>Genome- and Community-Level Interaction Insights into Carbon Utilization and Element Cycling Functions of Hydrothermarchaeota in Hydrothermal Sediment.</title>
        <authorList>
            <person name="Zhou Z."/>
            <person name="Liu Y."/>
            <person name="Xu W."/>
            <person name="Pan J."/>
            <person name="Luo Z.H."/>
            <person name="Li M."/>
        </authorList>
    </citation>
    <scope>NUCLEOTIDE SEQUENCE [LARGE SCALE GENOMIC DNA]</scope>
    <source>
        <strain evidence="7">SpSt-62</strain>
        <strain evidence="6">SpSt-97</strain>
    </source>
</reference>
<comment type="subcellular location">
    <subcellularLocation>
        <location evidence="5">Cytoplasm</location>
    </subcellularLocation>
</comment>
<dbReference type="PANTHER" id="PTHR23133">
    <property type="entry name" value="IMIDAZOLEGLYCEROL-PHOSPHATE DEHYDRATASE HIS7"/>
    <property type="match status" value="1"/>
</dbReference>
<dbReference type="Pfam" id="PF00475">
    <property type="entry name" value="IGPD"/>
    <property type="match status" value="1"/>
</dbReference>
<dbReference type="GO" id="GO:0005737">
    <property type="term" value="C:cytoplasm"/>
    <property type="evidence" value="ECO:0007669"/>
    <property type="project" value="UniProtKB-SubCell"/>
</dbReference>
<dbReference type="AlphaFoldDB" id="A0A7C3UCH6"/>
<evidence type="ECO:0000256" key="5">
    <source>
        <dbReference type="HAMAP-Rule" id="MF_00076"/>
    </source>
</evidence>
<dbReference type="EMBL" id="DTAK01000047">
    <property type="protein sequence ID" value="HGU59780.1"/>
    <property type="molecule type" value="Genomic_DNA"/>
</dbReference>
<comment type="caution">
    <text evidence="6">The sequence shown here is derived from an EMBL/GenBank/DDBJ whole genome shotgun (WGS) entry which is preliminary data.</text>
</comment>
<dbReference type="InterPro" id="IPR038494">
    <property type="entry name" value="IGPD_sf"/>
</dbReference>
<dbReference type="PROSITE" id="PS00955">
    <property type="entry name" value="IGP_DEHYDRATASE_2"/>
    <property type="match status" value="1"/>
</dbReference>
<dbReference type="UniPathway" id="UPA00031">
    <property type="reaction ID" value="UER00011"/>
</dbReference>
<dbReference type="HAMAP" id="MF_00076">
    <property type="entry name" value="HisB"/>
    <property type="match status" value="1"/>
</dbReference>
<dbReference type="FunFam" id="3.30.230.40:FF:000003">
    <property type="entry name" value="Imidazoleglycerol-phosphate dehydratase HisB"/>
    <property type="match status" value="1"/>
</dbReference>
<evidence type="ECO:0000256" key="4">
    <source>
        <dbReference type="ARBA" id="ARBA00023239"/>
    </source>
</evidence>
<dbReference type="SUPFAM" id="SSF54211">
    <property type="entry name" value="Ribosomal protein S5 domain 2-like"/>
    <property type="match status" value="2"/>
</dbReference>
<dbReference type="NCBIfam" id="NF002114">
    <property type="entry name" value="PRK00951.2-4"/>
    <property type="match status" value="1"/>
</dbReference>
<dbReference type="CDD" id="cd07914">
    <property type="entry name" value="IGPD"/>
    <property type="match status" value="1"/>
</dbReference>
<dbReference type="EMBL" id="DTPI01000006">
    <property type="protein sequence ID" value="HGE65696.1"/>
    <property type="molecule type" value="Genomic_DNA"/>
</dbReference>
<evidence type="ECO:0000313" key="6">
    <source>
        <dbReference type="EMBL" id="HGE65696.1"/>
    </source>
</evidence>